<dbReference type="SMART" id="SM00355">
    <property type="entry name" value="ZnF_C2H2"/>
    <property type="match status" value="2"/>
</dbReference>
<feature type="compositionally biased region" description="Polar residues" evidence="4">
    <location>
        <begin position="726"/>
        <end position="736"/>
    </location>
</feature>
<feature type="compositionally biased region" description="Polar residues" evidence="4">
    <location>
        <begin position="1119"/>
        <end position="1131"/>
    </location>
</feature>
<feature type="region of interest" description="Disordered" evidence="4">
    <location>
        <begin position="712"/>
        <end position="771"/>
    </location>
</feature>
<feature type="compositionally biased region" description="Basic and acidic residues" evidence="4">
    <location>
        <begin position="7"/>
        <end position="18"/>
    </location>
</feature>
<dbReference type="RefSeq" id="XP_023931092.1">
    <property type="nucleotide sequence ID" value="XM_024075324.1"/>
</dbReference>
<evidence type="ECO:0000256" key="4">
    <source>
        <dbReference type="SAM" id="MobiDB-lite"/>
    </source>
</evidence>
<dbReference type="GO" id="GO:0030154">
    <property type="term" value="P:cell differentiation"/>
    <property type="evidence" value="ECO:0007669"/>
    <property type="project" value="TreeGrafter"/>
</dbReference>
<dbReference type="InterPro" id="IPR000418">
    <property type="entry name" value="Ets_dom"/>
</dbReference>
<feature type="region of interest" description="Disordered" evidence="4">
    <location>
        <begin position="116"/>
        <end position="145"/>
    </location>
</feature>
<dbReference type="GO" id="GO:0005634">
    <property type="term" value="C:nucleus"/>
    <property type="evidence" value="ECO:0007669"/>
    <property type="project" value="UniProtKB-SubCell"/>
</dbReference>
<dbReference type="OrthoDB" id="5961210at2759"/>
<dbReference type="Gene3D" id="1.10.10.10">
    <property type="entry name" value="Winged helix-like DNA-binding domain superfamily/Winged helix DNA-binding domain"/>
    <property type="match status" value="1"/>
</dbReference>
<evidence type="ECO:0000259" key="5">
    <source>
        <dbReference type="PROSITE" id="PS50061"/>
    </source>
</evidence>
<dbReference type="GO" id="GO:0043565">
    <property type="term" value="F:sequence-specific DNA binding"/>
    <property type="evidence" value="ECO:0007669"/>
    <property type="project" value="InterPro"/>
</dbReference>
<feature type="compositionally biased region" description="Polar residues" evidence="4">
    <location>
        <begin position="524"/>
        <end position="535"/>
    </location>
</feature>
<feature type="region of interest" description="Disordered" evidence="4">
    <location>
        <begin position="1233"/>
        <end position="1264"/>
    </location>
</feature>
<feature type="compositionally biased region" description="Basic and acidic residues" evidence="4">
    <location>
        <begin position="643"/>
        <end position="665"/>
    </location>
</feature>
<gene>
    <name evidence="7 8" type="primary">LOC106153100</name>
</gene>
<feature type="region of interest" description="Disordered" evidence="4">
    <location>
        <begin position="1098"/>
        <end position="1220"/>
    </location>
</feature>
<evidence type="ECO:0000313" key="7">
    <source>
        <dbReference type="RefSeq" id="XP_023931091.1"/>
    </source>
</evidence>
<feature type="region of interest" description="Disordered" evidence="4">
    <location>
        <begin position="460"/>
        <end position="510"/>
    </location>
</feature>
<dbReference type="InterPro" id="IPR046328">
    <property type="entry name" value="ETS_fam"/>
</dbReference>
<feature type="compositionally biased region" description="Polar residues" evidence="4">
    <location>
        <begin position="567"/>
        <end position="581"/>
    </location>
</feature>
<feature type="compositionally biased region" description="Basic and acidic residues" evidence="4">
    <location>
        <begin position="1170"/>
        <end position="1197"/>
    </location>
</feature>
<feature type="compositionally biased region" description="Low complexity" evidence="4">
    <location>
        <begin position="300"/>
        <end position="309"/>
    </location>
</feature>
<proteinExistence type="inferred from homology"/>
<comment type="similarity">
    <text evidence="1 3">Belongs to the ETS family.</text>
</comment>
<feature type="compositionally biased region" description="Polar residues" evidence="4">
    <location>
        <begin position="542"/>
        <end position="556"/>
    </location>
</feature>
<keyword evidence="2 3" id="KW-0238">DNA-binding</keyword>
<feature type="domain" description="ETS" evidence="5">
    <location>
        <begin position="1389"/>
        <end position="1451"/>
    </location>
</feature>
<dbReference type="STRING" id="7574.A0A2R2MLJ8"/>
<feature type="compositionally biased region" description="Polar residues" evidence="4">
    <location>
        <begin position="930"/>
        <end position="951"/>
    </location>
</feature>
<feature type="compositionally biased region" description="Polar residues" evidence="4">
    <location>
        <begin position="1649"/>
        <end position="1668"/>
    </location>
</feature>
<dbReference type="InterPro" id="IPR013087">
    <property type="entry name" value="Znf_C2H2_type"/>
</dbReference>
<dbReference type="Proteomes" id="UP000085678">
    <property type="component" value="Unplaced"/>
</dbReference>
<feature type="compositionally biased region" description="Basic and acidic residues" evidence="4">
    <location>
        <begin position="1234"/>
        <end position="1247"/>
    </location>
</feature>
<sequence length="1858" mass="201995">MEDSAEVEMKTQNEEHDQGSLTFDPTQTVFLDQFVTEDDDMADKAALDLSMKKPSPSNHVAPPLVTPTNQDISTHCHGNPTIARGNQVHVQPSYKGAFNESPPVIHLGARATPSSGMPIADNRSGSNNNSLSRVNRTSEPRQDAAKGVMQIPPGAFQENNDMAASGNHEGGFVRNVPHSKDGKCARVAPQIRGPGAVAMETAQGVTTDLTHHLLPVSSRQAKWAPIAIGNHPQRWPAGNAVVMETSHSMVSMETSHSKAGHVAIGHHRGGTSPVTWQSTGRVNMLPKSVVSQPRFEPRSQQEGSESQGSVPFATAEPYSSLHLNLLFIDRAKLSNPKDEELSDVCGFVSEELHENSSEILHYYCSFCSYKTTDQETFTEHILVHMFVCKYCGYLTYSRFFHLLHLQQCHPHLGYNIKNYRVCKVQISASPEQEPQEVVEPMHDGGFYTDEDAVVPVRGAVGRAETPRDHPRGPVLSGHTKSNTATTILREQSCQTDDNNDSRQDDNDYIPRENFLHPHWEAAGSGQQSRSCSTSPLRPVGSLVTSYHSHQTTSNRGTPILSPRQDNRMNTATSNNDNLKTTLNMSGGSIIPKQEGGLRSCQGHAPLSSLPRTQSFQTPQNFSGRNSTGHQDGKLNFVHGTRTGLDDERTPSIGNDKESRMHEQRDGSPFSSTSVHMVYKPQIQSGGAVLESRSHTAISQPETRAIRYMNTATQEDKAMKPSPPLAHQNSSKSFQQGHENEKGLLLPPPAHSHPPPCSSVSQSFTSQQRSSAVVQSSMATDHRGQWCPTAAMTGQGSSSAVQHHQASSVQTFHQHHQQGLSTDGAPGTIMKRGAVVSNTSGHLATFCGTSQQQHQVPSYLTPALPSSSSASGSYRPVHTLQPPPPPRPAAMATTSTFVPRMPGMPVGMVPVVNPKSIHPPPQFRMRHPQPQAVTTVHSASQSPGSKTVPSTNSDKKNDISSPIKVKKEPQDVVELEDGVLDLSIKDKTAPKVASFQAVTTPTLPSSGSSQNVTPSGSSQNATLPSGMHFLPAPSVSSFSMLPAQGAMFPFPQQPMLRMHPFMAAPVNPAYPMLPGNINPSVPGTFNPSHLMMPGPINPSVPATTHPSMPGTANPLLPGSFNPSLPGTVNPSVPTLPGVPQVSRRTLTGGSITLVPGSGPAWTPQSSPSKPTDSEKGQTEENMEQRDRPQAENPPERQTDGQTEPMDHNLSAPGPQAAAEEDPAVQNAAEIILNLGKDKMMPRPGEQVRKRPGQGVDIGQLAVKRKKGRMNYEEEFYSGSASQNSSPAPEHRHDNRMLFRSYSDSGHFRNQDDPPPLLTPGTPQESHHPNDTPPRLFSALADPATTARRGPGRPPKYLRTEGGDSDQGSPGAEGKIYAKRGPKPGHCTRGPLLWQFIRDLLKNPTYCPRIIKWENQKDGVFRIIHSEEVAKLWGRKKSNPIMTYENLSRAIRFARTAGYFADLPKDSNYPKKLCFKFGPKAFGWEEEQPTQWPPSRQYRRAMSETPNENFHCGPAAAAIQSSLHLQGSPQHGAGVPLYTNTTPVVEHRATAMPIAAQGSPKEGSGVSDGGGYEHHGYPVTSGVEHDSAQLISRGTLGEGRVPEIHTSIHLPAVHQSSETGEGVTRNPGHDQPMQDLSSQGESHLSPRERAQNYTVSTMSSGQTMQTAESPSGSNYKSNNYLSNSPQGQGQFSQGHGLYLQGHGHYSHRLGPQFQDQSHYHEDQCQQGQVDGDHKFQGHTHDEGHSQVLNMSTQERTSKSPCVTENISVALNLASSSRSPVRNSTHFNTNPHQAEDQGYDDSVQKRNSLENTSQLDSTEKMEDSQHGSSLDNAESLSKLRFDAQTSTDPLPIFRIKKEVDP</sequence>
<feature type="compositionally biased region" description="Polar residues" evidence="4">
    <location>
        <begin position="609"/>
        <end position="629"/>
    </location>
</feature>
<dbReference type="RefSeq" id="XP_023931091.1">
    <property type="nucleotide sequence ID" value="XM_024075323.1"/>
</dbReference>
<dbReference type="Pfam" id="PF00178">
    <property type="entry name" value="Ets"/>
    <property type="match status" value="1"/>
</dbReference>
<feature type="region of interest" description="Disordered" evidence="4">
    <location>
        <begin position="1771"/>
        <end position="1858"/>
    </location>
</feature>
<accession>A0A2R2MLJ8</accession>
<feature type="region of interest" description="Disordered" evidence="4">
    <location>
        <begin position="914"/>
        <end position="964"/>
    </location>
</feature>
<feature type="region of interest" description="Disordered" evidence="4">
    <location>
        <begin position="290"/>
        <end position="311"/>
    </location>
</feature>
<feature type="region of interest" description="Disordered" evidence="4">
    <location>
        <begin position="602"/>
        <end position="672"/>
    </location>
</feature>
<feature type="region of interest" description="Disordered" evidence="4">
    <location>
        <begin position="522"/>
        <end position="581"/>
    </location>
</feature>
<dbReference type="PANTHER" id="PTHR11849">
    <property type="entry name" value="ETS"/>
    <property type="match status" value="1"/>
</dbReference>
<feature type="region of interest" description="Disordered" evidence="4">
    <location>
        <begin position="861"/>
        <end position="888"/>
    </location>
</feature>
<evidence type="ECO:0000256" key="3">
    <source>
        <dbReference type="RuleBase" id="RU004019"/>
    </source>
</evidence>
<keyword evidence="3" id="KW-0539">Nucleus</keyword>
<feature type="compositionally biased region" description="Basic and acidic residues" evidence="4">
    <location>
        <begin position="1728"/>
        <end position="1742"/>
    </location>
</feature>
<feature type="compositionally biased region" description="Polar residues" evidence="4">
    <location>
        <begin position="998"/>
        <end position="1022"/>
    </location>
</feature>
<feature type="compositionally biased region" description="Low complexity" evidence="4">
    <location>
        <begin position="757"/>
        <end position="771"/>
    </location>
</feature>
<reference evidence="7 8" key="1">
    <citation type="submission" date="2025-04" db="UniProtKB">
        <authorList>
            <consortium name="RefSeq"/>
        </authorList>
    </citation>
    <scope>IDENTIFICATION</scope>
    <source>
        <tissue evidence="7 8">Gonads</tissue>
    </source>
</reference>
<feature type="compositionally biased region" description="Pro residues" evidence="4">
    <location>
        <begin position="745"/>
        <end position="756"/>
    </location>
</feature>
<dbReference type="SUPFAM" id="SSF46785">
    <property type="entry name" value="Winged helix' DNA-binding domain"/>
    <property type="match status" value="1"/>
</dbReference>
<dbReference type="InterPro" id="IPR036390">
    <property type="entry name" value="WH_DNA-bd_sf"/>
</dbReference>
<dbReference type="PANTHER" id="PTHR11849:SF190">
    <property type="entry name" value="ETS-DOMAIN PROTEIN"/>
    <property type="match status" value="1"/>
</dbReference>
<feature type="compositionally biased region" description="Low complexity" evidence="4">
    <location>
        <begin position="1669"/>
        <end position="1682"/>
    </location>
</feature>
<feature type="compositionally biased region" description="Low complexity" evidence="4">
    <location>
        <begin position="122"/>
        <end position="135"/>
    </location>
</feature>
<dbReference type="GO" id="GO:0000981">
    <property type="term" value="F:DNA-binding transcription factor activity, RNA polymerase II-specific"/>
    <property type="evidence" value="ECO:0007669"/>
    <property type="project" value="TreeGrafter"/>
</dbReference>
<feature type="region of interest" description="Disordered" evidence="4">
    <location>
        <begin position="1607"/>
        <end position="1743"/>
    </location>
</feature>
<feature type="compositionally biased region" description="Basic and acidic residues" evidence="4">
    <location>
        <begin position="499"/>
        <end position="510"/>
    </location>
</feature>
<evidence type="ECO:0000313" key="6">
    <source>
        <dbReference type="Proteomes" id="UP000085678"/>
    </source>
</evidence>
<feature type="compositionally biased region" description="Polar residues" evidence="4">
    <location>
        <begin position="1823"/>
        <end position="1832"/>
    </location>
</feature>
<feature type="region of interest" description="Disordered" evidence="4">
    <location>
        <begin position="1301"/>
        <end position="1380"/>
    </location>
</feature>
<feature type="region of interest" description="Disordered" evidence="4">
    <location>
        <begin position="1551"/>
        <end position="1583"/>
    </location>
</feature>
<comment type="subcellular location">
    <subcellularLocation>
        <location evidence="3">Nucleus</location>
    </subcellularLocation>
</comment>
<dbReference type="GeneID" id="106153100"/>
<feature type="compositionally biased region" description="Polar residues" evidence="4">
    <location>
        <begin position="478"/>
        <end position="495"/>
    </location>
</feature>
<organism evidence="6 7">
    <name type="scientific">Lingula anatina</name>
    <name type="common">Brachiopod</name>
    <name type="synonym">Lingula unguis</name>
    <dbReference type="NCBI Taxonomy" id="7574"/>
    <lineage>
        <taxon>Eukaryota</taxon>
        <taxon>Metazoa</taxon>
        <taxon>Spiralia</taxon>
        <taxon>Lophotrochozoa</taxon>
        <taxon>Brachiopoda</taxon>
        <taxon>Linguliformea</taxon>
        <taxon>Lingulata</taxon>
        <taxon>Lingulida</taxon>
        <taxon>Linguloidea</taxon>
        <taxon>Lingulidae</taxon>
        <taxon>Lingula</taxon>
    </lineage>
</organism>
<dbReference type="SMART" id="SM00413">
    <property type="entry name" value="ETS"/>
    <property type="match status" value="1"/>
</dbReference>
<dbReference type="PROSITE" id="PS50061">
    <property type="entry name" value="ETS_DOMAIN_3"/>
    <property type="match status" value="1"/>
</dbReference>
<dbReference type="PRINTS" id="PR00454">
    <property type="entry name" value="ETSDOMAIN"/>
</dbReference>
<feature type="region of interest" description="Disordered" evidence="4">
    <location>
        <begin position="1"/>
        <end position="25"/>
    </location>
</feature>
<dbReference type="InterPro" id="IPR036388">
    <property type="entry name" value="WH-like_DNA-bd_sf"/>
</dbReference>
<name>A0A2R2MLJ8_LINAN</name>
<feature type="compositionally biased region" description="Low complexity" evidence="4">
    <location>
        <begin position="861"/>
        <end position="873"/>
    </location>
</feature>
<feature type="compositionally biased region" description="Low complexity" evidence="4">
    <location>
        <begin position="1690"/>
        <end position="1701"/>
    </location>
</feature>
<keyword evidence="6" id="KW-1185">Reference proteome</keyword>
<evidence type="ECO:0000313" key="8">
    <source>
        <dbReference type="RefSeq" id="XP_023931092.1"/>
    </source>
</evidence>
<evidence type="ECO:0000256" key="1">
    <source>
        <dbReference type="ARBA" id="ARBA00005562"/>
    </source>
</evidence>
<protein>
    <submittedName>
        <fullName evidence="7 8">Uncharacterized protein LOC106153100 isoform X1</fullName>
    </submittedName>
</protein>
<feature type="compositionally biased region" description="Polar residues" evidence="4">
    <location>
        <begin position="1771"/>
        <end position="1789"/>
    </location>
</feature>
<feature type="region of interest" description="Disordered" evidence="4">
    <location>
        <begin position="998"/>
        <end position="1024"/>
    </location>
</feature>
<evidence type="ECO:0000256" key="2">
    <source>
        <dbReference type="ARBA" id="ARBA00023125"/>
    </source>
</evidence>